<name>A0ABV2ZXQ4_9ACTN</name>
<proteinExistence type="predicted"/>
<reference evidence="1 2" key="1">
    <citation type="submission" date="2024-06" db="EMBL/GenBank/DDBJ databases">
        <title>The Natural Products Discovery Center: Release of the First 8490 Sequenced Strains for Exploring Actinobacteria Biosynthetic Diversity.</title>
        <authorList>
            <person name="Kalkreuter E."/>
            <person name="Kautsar S.A."/>
            <person name="Yang D."/>
            <person name="Bader C.D."/>
            <person name="Teijaro C.N."/>
            <person name="Fluegel L."/>
            <person name="Davis C.M."/>
            <person name="Simpson J.R."/>
            <person name="Lauterbach L."/>
            <person name="Steele A.D."/>
            <person name="Gui C."/>
            <person name="Meng S."/>
            <person name="Li G."/>
            <person name="Viehrig K."/>
            <person name="Ye F."/>
            <person name="Su P."/>
            <person name="Kiefer A.F."/>
            <person name="Nichols A."/>
            <person name="Cepeda A.J."/>
            <person name="Yan W."/>
            <person name="Fan B."/>
            <person name="Jiang Y."/>
            <person name="Adhikari A."/>
            <person name="Zheng C.-J."/>
            <person name="Schuster L."/>
            <person name="Cowan T.M."/>
            <person name="Smanski M.J."/>
            <person name="Chevrette M.G."/>
            <person name="De Carvalho L.P.S."/>
            <person name="Shen B."/>
        </authorList>
    </citation>
    <scope>NUCLEOTIDE SEQUENCE [LARGE SCALE GENOMIC DNA]</scope>
    <source>
        <strain evidence="1 2">NPDC033843</strain>
    </source>
</reference>
<evidence type="ECO:0000313" key="2">
    <source>
        <dbReference type="Proteomes" id="UP001550739"/>
    </source>
</evidence>
<keyword evidence="2" id="KW-1185">Reference proteome</keyword>
<sequence>MLRTTTSPGFWCECWTERLGGQQPPALFGSFDAYSAVEANNWVATILRTISPALDTAASQEAWTRLHDDRIDTRRALLRREPWTVSITHVSTRITWTVRPALFLPMAHRQSRELPSCAYDFKPHRPRTTVSSPR</sequence>
<protein>
    <submittedName>
        <fullName evidence="1">Uncharacterized protein</fullName>
    </submittedName>
</protein>
<dbReference type="Proteomes" id="UP001550739">
    <property type="component" value="Unassembled WGS sequence"/>
</dbReference>
<gene>
    <name evidence="1" type="ORF">AB0E89_43680</name>
</gene>
<comment type="caution">
    <text evidence="1">The sequence shown here is derived from an EMBL/GenBank/DDBJ whole genome shotgun (WGS) entry which is preliminary data.</text>
</comment>
<dbReference type="RefSeq" id="WP_361709760.1">
    <property type="nucleotide sequence ID" value="NZ_JBEZVE010000040.1"/>
</dbReference>
<accession>A0ABV2ZXQ4</accession>
<dbReference type="EMBL" id="JBEZVE010000040">
    <property type="protein sequence ID" value="MEU3787348.1"/>
    <property type="molecule type" value="Genomic_DNA"/>
</dbReference>
<organism evidence="1 2">
    <name type="scientific">Streptomyces sp. 900129855</name>
    <dbReference type="NCBI Taxonomy" id="3155129"/>
    <lineage>
        <taxon>Bacteria</taxon>
        <taxon>Bacillati</taxon>
        <taxon>Actinomycetota</taxon>
        <taxon>Actinomycetes</taxon>
        <taxon>Kitasatosporales</taxon>
        <taxon>Streptomycetaceae</taxon>
        <taxon>Streptomyces</taxon>
    </lineage>
</organism>
<evidence type="ECO:0000313" key="1">
    <source>
        <dbReference type="EMBL" id="MEU3787348.1"/>
    </source>
</evidence>